<evidence type="ECO:0000256" key="5">
    <source>
        <dbReference type="SAM" id="MobiDB-lite"/>
    </source>
</evidence>
<dbReference type="InterPro" id="IPR036388">
    <property type="entry name" value="WH-like_DNA-bd_sf"/>
</dbReference>
<feature type="domain" description="HTH lysR-type" evidence="6">
    <location>
        <begin position="1"/>
        <end position="59"/>
    </location>
</feature>
<dbReference type="Proteomes" id="UP000564496">
    <property type="component" value="Unassembled WGS sequence"/>
</dbReference>
<accession>A0A7Z0DRL3</accession>
<sequence length="295" mass="31317">MDLLLHLRGFAAVADEMSVSEAALELGVDQPLLSRRLRALERELGVELLDRSRRQIALTPAGHALLPRARHLVDQADHLLRSIRRHDRERFVVGVPSGCDPAPLARLVALLETEGVEIRLASDDEEAPESAAWLVDACDPDAATWVTPLGAATLPAATLPATTGATPRPVSLSSLRPRRGGDRTQVLALPRDLDDPAGRLRRLADGAGIGPGALRRTPHQLAVAETLAGRGTMICARHEAVTYGLSWSPFIDPVARGHRLAELQPVPGPLAAGEVRAQALALLGACVGAPEEGRG</sequence>
<evidence type="ECO:0000259" key="6">
    <source>
        <dbReference type="PROSITE" id="PS50931"/>
    </source>
</evidence>
<comment type="similarity">
    <text evidence="1">Belongs to the LysR transcriptional regulatory family.</text>
</comment>
<feature type="region of interest" description="Disordered" evidence="5">
    <location>
        <begin position="160"/>
        <end position="181"/>
    </location>
</feature>
<dbReference type="Pfam" id="PF00126">
    <property type="entry name" value="HTH_1"/>
    <property type="match status" value="1"/>
</dbReference>
<keyword evidence="2" id="KW-0805">Transcription regulation</keyword>
<evidence type="ECO:0000256" key="2">
    <source>
        <dbReference type="ARBA" id="ARBA00023015"/>
    </source>
</evidence>
<dbReference type="GO" id="GO:0032993">
    <property type="term" value="C:protein-DNA complex"/>
    <property type="evidence" value="ECO:0007669"/>
    <property type="project" value="TreeGrafter"/>
</dbReference>
<keyword evidence="8" id="KW-1185">Reference proteome</keyword>
<evidence type="ECO:0000256" key="1">
    <source>
        <dbReference type="ARBA" id="ARBA00009437"/>
    </source>
</evidence>
<dbReference type="AlphaFoldDB" id="A0A7Z0DRL3"/>
<evidence type="ECO:0000256" key="4">
    <source>
        <dbReference type="ARBA" id="ARBA00023163"/>
    </source>
</evidence>
<dbReference type="GO" id="GO:0003677">
    <property type="term" value="F:DNA binding"/>
    <property type="evidence" value="ECO:0007669"/>
    <property type="project" value="UniProtKB-KW"/>
</dbReference>
<proteinExistence type="inferred from homology"/>
<comment type="caution">
    <text evidence="7">The sequence shown here is derived from an EMBL/GenBank/DDBJ whole genome shotgun (WGS) entry which is preliminary data.</text>
</comment>
<organism evidence="7 8">
    <name type="scientific">Nocardioides panzhihuensis</name>
    <dbReference type="NCBI Taxonomy" id="860243"/>
    <lineage>
        <taxon>Bacteria</taxon>
        <taxon>Bacillati</taxon>
        <taxon>Actinomycetota</taxon>
        <taxon>Actinomycetes</taxon>
        <taxon>Propionibacteriales</taxon>
        <taxon>Nocardioidaceae</taxon>
        <taxon>Nocardioides</taxon>
    </lineage>
</organism>
<evidence type="ECO:0000313" key="7">
    <source>
        <dbReference type="EMBL" id="NYI80056.1"/>
    </source>
</evidence>
<dbReference type="PRINTS" id="PR00039">
    <property type="entry name" value="HTHLYSR"/>
</dbReference>
<dbReference type="PANTHER" id="PTHR30346:SF0">
    <property type="entry name" value="HCA OPERON TRANSCRIPTIONAL ACTIVATOR HCAR"/>
    <property type="match status" value="1"/>
</dbReference>
<dbReference type="GO" id="GO:0003700">
    <property type="term" value="F:DNA-binding transcription factor activity"/>
    <property type="evidence" value="ECO:0007669"/>
    <property type="project" value="InterPro"/>
</dbReference>
<dbReference type="Gene3D" id="1.10.10.10">
    <property type="entry name" value="Winged helix-like DNA-binding domain superfamily/Winged helix DNA-binding domain"/>
    <property type="match status" value="1"/>
</dbReference>
<dbReference type="PROSITE" id="PS50931">
    <property type="entry name" value="HTH_LYSR"/>
    <property type="match status" value="1"/>
</dbReference>
<feature type="compositionally biased region" description="Low complexity" evidence="5">
    <location>
        <begin position="160"/>
        <end position="175"/>
    </location>
</feature>
<dbReference type="EMBL" id="JACBZR010000001">
    <property type="protein sequence ID" value="NYI80056.1"/>
    <property type="molecule type" value="Genomic_DNA"/>
</dbReference>
<dbReference type="RefSeq" id="WP_179660283.1">
    <property type="nucleotide sequence ID" value="NZ_JACBZR010000001.1"/>
</dbReference>
<protein>
    <submittedName>
        <fullName evidence="7">DNA-binding transcriptional LysR family regulator</fullName>
    </submittedName>
</protein>
<evidence type="ECO:0000256" key="3">
    <source>
        <dbReference type="ARBA" id="ARBA00023125"/>
    </source>
</evidence>
<name>A0A7Z0DRL3_9ACTN</name>
<dbReference type="InterPro" id="IPR000847">
    <property type="entry name" value="LysR_HTH_N"/>
</dbReference>
<dbReference type="PANTHER" id="PTHR30346">
    <property type="entry name" value="TRANSCRIPTIONAL DUAL REGULATOR HCAR-RELATED"/>
    <property type="match status" value="1"/>
</dbReference>
<dbReference type="InterPro" id="IPR036390">
    <property type="entry name" value="WH_DNA-bd_sf"/>
</dbReference>
<keyword evidence="4" id="KW-0804">Transcription</keyword>
<dbReference type="FunFam" id="1.10.10.10:FF:000001">
    <property type="entry name" value="LysR family transcriptional regulator"/>
    <property type="match status" value="1"/>
</dbReference>
<gene>
    <name evidence="7" type="ORF">BJ988_004704</name>
</gene>
<reference evidence="7 8" key="1">
    <citation type="submission" date="2020-07" db="EMBL/GenBank/DDBJ databases">
        <title>Sequencing the genomes of 1000 actinobacteria strains.</title>
        <authorList>
            <person name="Klenk H.-P."/>
        </authorList>
    </citation>
    <scope>NUCLEOTIDE SEQUENCE [LARGE SCALE GENOMIC DNA]</scope>
    <source>
        <strain evidence="7 8">DSM 26487</strain>
    </source>
</reference>
<dbReference type="SUPFAM" id="SSF46785">
    <property type="entry name" value="Winged helix' DNA-binding domain"/>
    <property type="match status" value="1"/>
</dbReference>
<evidence type="ECO:0000313" key="8">
    <source>
        <dbReference type="Proteomes" id="UP000564496"/>
    </source>
</evidence>
<keyword evidence="3 7" id="KW-0238">DNA-binding</keyword>